<dbReference type="AlphaFoldDB" id="A0A8B8F2X2"/>
<name>A0A8B8F2X2_9HEMI</name>
<organism evidence="1 2">
    <name type="scientific">Sipha flava</name>
    <name type="common">yellow sugarcane aphid</name>
    <dbReference type="NCBI Taxonomy" id="143950"/>
    <lineage>
        <taxon>Eukaryota</taxon>
        <taxon>Metazoa</taxon>
        <taxon>Ecdysozoa</taxon>
        <taxon>Arthropoda</taxon>
        <taxon>Hexapoda</taxon>
        <taxon>Insecta</taxon>
        <taxon>Pterygota</taxon>
        <taxon>Neoptera</taxon>
        <taxon>Paraneoptera</taxon>
        <taxon>Hemiptera</taxon>
        <taxon>Sternorrhyncha</taxon>
        <taxon>Aphidomorpha</taxon>
        <taxon>Aphidoidea</taxon>
        <taxon>Aphididae</taxon>
        <taxon>Sipha</taxon>
    </lineage>
</organism>
<proteinExistence type="predicted"/>
<dbReference type="PANTHER" id="PTHR45749:SF21">
    <property type="entry name" value="DUF4371 DOMAIN-CONTAINING PROTEIN"/>
    <property type="match status" value="1"/>
</dbReference>
<dbReference type="RefSeq" id="XP_025404986.1">
    <property type="nucleotide sequence ID" value="XM_025549201.1"/>
</dbReference>
<evidence type="ECO:0000313" key="1">
    <source>
        <dbReference type="Proteomes" id="UP000694846"/>
    </source>
</evidence>
<dbReference type="PANTHER" id="PTHR45749">
    <property type="match status" value="1"/>
</dbReference>
<gene>
    <name evidence="2" type="primary">LOC112679411</name>
</gene>
<accession>A0A8B8F2X2</accession>
<sequence length="227" mass="25750">MKRISQPSVLKFFEKKKKSENVAKGTLCKVCVLFGRNHGGRGGQEQRSLVVIPFINWKKTKQVFDSHSKADYHMLSVEKAQGFMTVMAGKTTDILTSISSENRKQAEENRKKMISIVETVILCGRQQIALRGKNETGKVGLTEPPYNDGNFRALLRFRARSGDLFLKEHILSQTSDSRSMFTSPTIQNEIINLCGNFIQENFVNRIKNAGFLQLLLMKRKIYQGTSN</sequence>
<dbReference type="GeneID" id="112679411"/>
<dbReference type="Proteomes" id="UP000694846">
    <property type="component" value="Unplaced"/>
</dbReference>
<protein>
    <submittedName>
        <fullName evidence="2">Uncharacterized protein LOC112679411</fullName>
    </submittedName>
</protein>
<dbReference type="OrthoDB" id="6590038at2759"/>
<keyword evidence="1" id="KW-1185">Reference proteome</keyword>
<evidence type="ECO:0000313" key="2">
    <source>
        <dbReference type="RefSeq" id="XP_025404986.1"/>
    </source>
</evidence>
<reference evidence="2" key="1">
    <citation type="submission" date="2025-08" db="UniProtKB">
        <authorList>
            <consortium name="RefSeq"/>
        </authorList>
    </citation>
    <scope>IDENTIFICATION</scope>
    <source>
        <tissue evidence="2">Whole body</tissue>
    </source>
</reference>